<keyword evidence="3" id="KW-1185">Reference proteome</keyword>
<dbReference type="RefSeq" id="XP_030988643.1">
    <property type="nucleotide sequence ID" value="XM_031133854.1"/>
</dbReference>
<dbReference type="Proteomes" id="UP000319257">
    <property type="component" value="Unassembled WGS sequence"/>
</dbReference>
<evidence type="ECO:0000313" key="2">
    <source>
        <dbReference type="EMBL" id="TPX06932.1"/>
    </source>
</evidence>
<name>A0A507AER9_9PEZI</name>
<dbReference type="GeneID" id="41978603"/>
<feature type="compositionally biased region" description="Basic and acidic residues" evidence="1">
    <location>
        <begin position="237"/>
        <end position="248"/>
    </location>
</feature>
<feature type="region of interest" description="Disordered" evidence="1">
    <location>
        <begin position="147"/>
        <end position="248"/>
    </location>
</feature>
<evidence type="ECO:0000256" key="1">
    <source>
        <dbReference type="SAM" id="MobiDB-lite"/>
    </source>
</evidence>
<dbReference type="PANTHER" id="PTHR40644">
    <property type="entry name" value="UPF0653 PROTEIN C607.02C"/>
    <property type="match status" value="1"/>
</dbReference>
<feature type="compositionally biased region" description="Basic residues" evidence="1">
    <location>
        <begin position="161"/>
        <end position="170"/>
    </location>
</feature>
<dbReference type="InParanoid" id="A0A507AER9"/>
<dbReference type="AlphaFoldDB" id="A0A507AER9"/>
<feature type="compositionally biased region" description="Basic and acidic residues" evidence="1">
    <location>
        <begin position="171"/>
        <end position="189"/>
    </location>
</feature>
<feature type="compositionally biased region" description="Basic residues" evidence="1">
    <location>
        <begin position="220"/>
        <end position="231"/>
    </location>
</feature>
<gene>
    <name evidence="2" type="ORF">E0L32_011156</name>
</gene>
<proteinExistence type="predicted"/>
<accession>A0A507AER9</accession>
<dbReference type="OrthoDB" id="5876637at2759"/>
<protein>
    <recommendedName>
        <fullName evidence="4">Urease accessory protein UreD</fullName>
    </recommendedName>
</protein>
<sequence length="326" mass="36368">MPHKHSRREKDLSSYDLPPSQIARPLPVTTISKKNAPAANKKGKDTTAARSSSSGNNKRKRGAGSQDDAPRAFKRLMALADGKKTRSGLDDGAEKRSKKAKAAKKETAPAAAEEAPIEIPKIRPGERMSEFAVRVNAALPLTGLVSKTVKNGKDPLGLKVQRTRKEKKMHKLYDQWREEERKIKERKEEEAELAEEQEMEDDAAGVTWKLDLEEGTSGKAGKKKKKGKRRRLLGETAGKEDDPWAELTKKRGEQKIKLNDVAQAPPELPKMAAKKMLVRGAAVEAHNIPKSAGSLRRREELHGIREDVVASYRKLMEERRAQKGRR</sequence>
<dbReference type="EMBL" id="SKBQ01000099">
    <property type="protein sequence ID" value="TPX06932.1"/>
    <property type="molecule type" value="Genomic_DNA"/>
</dbReference>
<dbReference type="PANTHER" id="PTHR40644:SF1">
    <property type="entry name" value="UPF0653 PROTEIN C607.02C"/>
    <property type="match status" value="1"/>
</dbReference>
<feature type="compositionally biased region" description="Acidic residues" evidence="1">
    <location>
        <begin position="190"/>
        <end position="203"/>
    </location>
</feature>
<evidence type="ECO:0000313" key="3">
    <source>
        <dbReference type="Proteomes" id="UP000319257"/>
    </source>
</evidence>
<organism evidence="2 3">
    <name type="scientific">Thyridium curvatum</name>
    <dbReference type="NCBI Taxonomy" id="1093900"/>
    <lineage>
        <taxon>Eukaryota</taxon>
        <taxon>Fungi</taxon>
        <taxon>Dikarya</taxon>
        <taxon>Ascomycota</taxon>
        <taxon>Pezizomycotina</taxon>
        <taxon>Sordariomycetes</taxon>
        <taxon>Sordariomycetidae</taxon>
        <taxon>Thyridiales</taxon>
        <taxon>Thyridiaceae</taxon>
        <taxon>Thyridium</taxon>
    </lineage>
</organism>
<feature type="compositionally biased region" description="Basic and acidic residues" evidence="1">
    <location>
        <begin position="81"/>
        <end position="95"/>
    </location>
</feature>
<evidence type="ECO:0008006" key="4">
    <source>
        <dbReference type="Google" id="ProtNLM"/>
    </source>
</evidence>
<reference evidence="2 3" key="1">
    <citation type="submission" date="2019-06" db="EMBL/GenBank/DDBJ databases">
        <title>Draft genome sequence of the filamentous fungus Phialemoniopsis curvata isolated from diesel fuel.</title>
        <authorList>
            <person name="Varaljay V.A."/>
            <person name="Lyon W.J."/>
            <person name="Crouch A.L."/>
            <person name="Drake C.E."/>
            <person name="Hollomon J.M."/>
            <person name="Nadeau L.J."/>
            <person name="Nunn H.S."/>
            <person name="Stevenson B.S."/>
            <person name="Bojanowski C.L."/>
            <person name="Crookes-Goodson W.J."/>
        </authorList>
    </citation>
    <scope>NUCLEOTIDE SEQUENCE [LARGE SCALE GENOMIC DNA]</scope>
    <source>
        <strain evidence="2 3">D216</strain>
    </source>
</reference>
<feature type="region of interest" description="Disordered" evidence="1">
    <location>
        <begin position="1"/>
        <end position="121"/>
    </location>
</feature>
<comment type="caution">
    <text evidence="2">The sequence shown here is derived from an EMBL/GenBank/DDBJ whole genome shotgun (WGS) entry which is preliminary data.</text>
</comment>
<feature type="compositionally biased region" description="Low complexity" evidence="1">
    <location>
        <begin position="108"/>
        <end position="119"/>
    </location>
</feature>